<dbReference type="PANTHER" id="PTHR12616:SF8">
    <property type="entry name" value="VACUOLAR PROTEIN SORTING-ASSOCIATED PROTEIN 8 HOMOLOG"/>
    <property type="match status" value="1"/>
</dbReference>
<dbReference type="Pfam" id="PF12816">
    <property type="entry name" value="TPR_Vps8"/>
    <property type="match status" value="1"/>
</dbReference>
<accession>A0A9J6CPR4</accession>
<feature type="repeat" description="CHCR" evidence="4">
    <location>
        <begin position="887"/>
        <end position="1070"/>
    </location>
</feature>
<dbReference type="SUPFAM" id="SSF48371">
    <property type="entry name" value="ARM repeat"/>
    <property type="match status" value="1"/>
</dbReference>
<dbReference type="SUPFAM" id="SSF50998">
    <property type="entry name" value="Quinoprotein alcohol dehydrogenase-like"/>
    <property type="match status" value="1"/>
</dbReference>
<evidence type="ECO:0000256" key="2">
    <source>
        <dbReference type="ARBA" id="ARBA00022448"/>
    </source>
</evidence>
<evidence type="ECO:0000256" key="4">
    <source>
        <dbReference type="PROSITE-ProRule" id="PRU01006"/>
    </source>
</evidence>
<dbReference type="Proteomes" id="UP001107558">
    <property type="component" value="Chromosome 1"/>
</dbReference>
<feature type="domain" description="Vacuolar protein sorting-associated protein 8 central" evidence="5">
    <location>
        <begin position="556"/>
        <end position="730"/>
    </location>
</feature>
<dbReference type="Gene3D" id="1.25.40.10">
    <property type="entry name" value="Tetratricopeptide repeat domain"/>
    <property type="match status" value="1"/>
</dbReference>
<dbReference type="InterPro" id="IPR011990">
    <property type="entry name" value="TPR-like_helical_dom_sf"/>
</dbReference>
<dbReference type="PANTHER" id="PTHR12616">
    <property type="entry name" value="VACUOLAR PROTEIN SORTING VPS41"/>
    <property type="match status" value="1"/>
</dbReference>
<dbReference type="AlphaFoldDB" id="A0A9J6CPR4"/>
<dbReference type="InterPro" id="IPR045111">
    <property type="entry name" value="Vps41/Vps8"/>
</dbReference>
<comment type="similarity">
    <text evidence="1">Belongs to the VPS8 family.</text>
</comment>
<dbReference type="PROSITE" id="PS50236">
    <property type="entry name" value="CHCR"/>
    <property type="match status" value="1"/>
</dbReference>
<dbReference type="EMBL" id="JADBJN010000001">
    <property type="protein sequence ID" value="KAG5684306.1"/>
    <property type="molecule type" value="Genomic_DNA"/>
</dbReference>
<proteinExistence type="inferred from homology"/>
<evidence type="ECO:0000256" key="1">
    <source>
        <dbReference type="ARBA" id="ARBA00009422"/>
    </source>
</evidence>
<dbReference type="Pfam" id="PF23410">
    <property type="entry name" value="Beta-prop_VPS8"/>
    <property type="match status" value="1"/>
</dbReference>
<gene>
    <name evidence="6" type="ORF">PVAND_013541</name>
</gene>
<protein>
    <recommendedName>
        <fullName evidence="5">Vacuolar protein sorting-associated protein 8 central domain-containing protein</fullName>
    </recommendedName>
</protein>
<evidence type="ECO:0000256" key="3">
    <source>
        <dbReference type="ARBA" id="ARBA00022927"/>
    </source>
</evidence>
<dbReference type="Gene3D" id="2.130.10.10">
    <property type="entry name" value="YVTN repeat-like/Quinoprotein amine dehydrogenase"/>
    <property type="match status" value="1"/>
</dbReference>
<dbReference type="GO" id="GO:0030897">
    <property type="term" value="C:HOPS complex"/>
    <property type="evidence" value="ECO:0007669"/>
    <property type="project" value="TreeGrafter"/>
</dbReference>
<evidence type="ECO:0000259" key="5">
    <source>
        <dbReference type="Pfam" id="PF12816"/>
    </source>
</evidence>
<comment type="caution">
    <text evidence="6">The sequence shown here is derived from an EMBL/GenBank/DDBJ whole genome shotgun (WGS) entry which is preliminary data.</text>
</comment>
<dbReference type="InterPro" id="IPR025941">
    <property type="entry name" value="Vps8_central_dom"/>
</dbReference>
<sequence length="1276" mass="144542">MDSLKAPSLSSLISGTDRGSSDSLLGSINLDLDDIDDDLSLPPTGELPSLDTVMNEIDSDVDIDSINNLVPDNRKFSQTPTSSFQEEKQQHQTGSILRHLIFQGVTSQIGSAADRIEAGFASAMCVSRMIAIGTSHGFILAFDAAQTLKWCCQEGQKKQQGAVSSLSFNLDDTRLLAGFSRGAILMINTLTGDVLRILTESISPNAGVLTIKWTSRPTLALSLDSGGSVWSLSFTRRMGIRGCDSRCLFSGARGEVCTFEPLIVNDESHPFQNNYTLVALATLSKFFILMIRPRLKVIKYHMLNGPPDSLPLLSWQMVLIQSADTSRSVDPVLATGRANSLYFHQVTYHNGRINVTFLRHITLGYNLLSLHWLGPKNIACIERNTEILHLIDVRTSRELESIDVSNFGIIYSSAQFKGIATGGNVSKALALAGTFACYSTIVSNDYNSTLYILGKRSLHGINARSWSDRLTYLTNKKQWNEAFDLAIDAYKSTTEKPRRHVITKERILQLFDDYLNGTTRSPELCLESAIRCLIEIDRTDLLWQELWDRLYSQETYLNLITQHILNDDLSLISPTISQALLDYWSKVSIEKLEAIILKLEWQCLDLHQALNFVKNFQLYKALMHLNTKALNDYAASLVELIPLINEHTEFGDRSLGNNILVYISSCLAGRGYPSGKIPEGMVSNVKHEIMRILTAVHSMNASDNEPTYPFLRELLKFDTRETLNVLSLAFMEKEFSTELGLSQRQRIINILLEIINTEEDDDNSMKFGILCNFMSQQITTQNLPDSASFLTQIINYITSDDHIPINSRQHIEKEQTFLNLLEANALCGRFTFEEMLEIAMRTKCYTVARFILEKLKRYEKIIECFVLSNNSYELFRYIMEYKNVDERKIYQQVLEHFQSILEMNCEKISKFVIEYYPICISQFLQKVMSIPKLHYLFLQALISNGTISLDISEHDKYLSLMANYNPENILEFLQNQNHSYDVEKALTLCEEKNLSNAMIYLYEKKGDHKRAFSLAMDLLKESPESVAESQALKVCSLCVRISNGLNDAERESYWFELIEAVLSRNNLSSIVKQVLHLSSSYVDLTKLVQLIMRNDNQGSAKNFGDIKHILIGMLTNFEYESLLLKTTQNILGKDLHNKLLKEKQSAEAGIYCKFLKCFLCKRKLSDLVISNSNSSKTDTNETDQIIIFSICGHSIHQSCLEKSLKNKNDDKLNEKDDEIYDKNLNSIKCNACGVIIREVDSIYLNKTNCKLISNDKSDVMELKLKAPARVGLSIQN</sequence>
<reference evidence="6" key="1">
    <citation type="submission" date="2021-03" db="EMBL/GenBank/DDBJ databases">
        <title>Chromosome level genome of the anhydrobiotic midge Polypedilum vanderplanki.</title>
        <authorList>
            <person name="Yoshida Y."/>
            <person name="Kikawada T."/>
            <person name="Gusev O."/>
        </authorList>
    </citation>
    <scope>NUCLEOTIDE SEQUENCE</scope>
    <source>
        <strain evidence="6">NIAS01</strain>
        <tissue evidence="6">Whole body or cell culture</tissue>
    </source>
</reference>
<dbReference type="OrthoDB" id="289913at2759"/>
<dbReference type="GO" id="GO:0006623">
    <property type="term" value="P:protein targeting to vacuole"/>
    <property type="evidence" value="ECO:0007669"/>
    <property type="project" value="InterPro"/>
</dbReference>
<dbReference type="GO" id="GO:0005770">
    <property type="term" value="C:late endosome"/>
    <property type="evidence" value="ECO:0007669"/>
    <property type="project" value="TreeGrafter"/>
</dbReference>
<dbReference type="InterPro" id="IPR000547">
    <property type="entry name" value="Clathrin_H-chain/VPS_repeat"/>
</dbReference>
<dbReference type="InterPro" id="IPR015943">
    <property type="entry name" value="WD40/YVTN_repeat-like_dom_sf"/>
</dbReference>
<dbReference type="Pfam" id="PF23556">
    <property type="entry name" value="TPR_Vps41"/>
    <property type="match status" value="1"/>
</dbReference>
<keyword evidence="7" id="KW-1185">Reference proteome</keyword>
<dbReference type="InterPro" id="IPR011047">
    <property type="entry name" value="Quinoprotein_ADH-like_sf"/>
</dbReference>
<dbReference type="InterPro" id="IPR016024">
    <property type="entry name" value="ARM-type_fold"/>
</dbReference>
<evidence type="ECO:0000313" key="6">
    <source>
        <dbReference type="EMBL" id="KAG5684306.1"/>
    </source>
</evidence>
<keyword evidence="3" id="KW-0653">Protein transport</keyword>
<name>A0A9J6CPR4_POLVA</name>
<dbReference type="GO" id="GO:0034058">
    <property type="term" value="P:endosomal vesicle fusion"/>
    <property type="evidence" value="ECO:0007669"/>
    <property type="project" value="TreeGrafter"/>
</dbReference>
<keyword evidence="2" id="KW-0813">Transport</keyword>
<evidence type="ECO:0000313" key="7">
    <source>
        <dbReference type="Proteomes" id="UP001107558"/>
    </source>
</evidence>
<dbReference type="SUPFAM" id="SSF57850">
    <property type="entry name" value="RING/U-box"/>
    <property type="match status" value="1"/>
</dbReference>
<organism evidence="6 7">
    <name type="scientific">Polypedilum vanderplanki</name>
    <name type="common">Sleeping chironomid midge</name>
    <dbReference type="NCBI Taxonomy" id="319348"/>
    <lineage>
        <taxon>Eukaryota</taxon>
        <taxon>Metazoa</taxon>
        <taxon>Ecdysozoa</taxon>
        <taxon>Arthropoda</taxon>
        <taxon>Hexapoda</taxon>
        <taxon>Insecta</taxon>
        <taxon>Pterygota</taxon>
        <taxon>Neoptera</taxon>
        <taxon>Endopterygota</taxon>
        <taxon>Diptera</taxon>
        <taxon>Nematocera</taxon>
        <taxon>Chironomoidea</taxon>
        <taxon>Chironomidae</taxon>
        <taxon>Chironominae</taxon>
        <taxon>Polypedilum</taxon>
        <taxon>Polypedilum</taxon>
    </lineage>
</organism>